<dbReference type="InterPro" id="IPR018214">
    <property type="entry name" value="GluRdtase_CS"/>
</dbReference>
<dbReference type="FunFam" id="3.30.460.30:FF:000001">
    <property type="entry name" value="Glutamyl-tRNA reductase"/>
    <property type="match status" value="1"/>
</dbReference>
<keyword evidence="17" id="KW-1185">Reference proteome</keyword>
<dbReference type="SUPFAM" id="SSF51735">
    <property type="entry name" value="NAD(P)-binding Rossmann-fold domains"/>
    <property type="match status" value="1"/>
</dbReference>
<dbReference type="NCBIfam" id="TIGR01035">
    <property type="entry name" value="hemA"/>
    <property type="match status" value="1"/>
</dbReference>
<dbReference type="Gene3D" id="3.40.50.720">
    <property type="entry name" value="NAD(P)-binding Rossmann-like Domain"/>
    <property type="match status" value="1"/>
</dbReference>
<feature type="binding site" evidence="9">
    <location>
        <position position="103"/>
    </location>
    <ligand>
        <name>substrate</name>
    </ligand>
</feature>
<feature type="binding site" evidence="9">
    <location>
        <begin position="44"/>
        <end position="47"/>
    </location>
    <ligand>
        <name>substrate</name>
    </ligand>
</feature>
<dbReference type="InterPro" id="IPR015896">
    <property type="entry name" value="4pyrrol_synth_GluRdtase_dimer"/>
</dbReference>
<dbReference type="EC" id="1.2.1.70" evidence="3 12"/>
<feature type="site" description="Important for activity" evidence="11">
    <location>
        <position position="93"/>
    </location>
</feature>
<evidence type="ECO:0000313" key="16">
    <source>
        <dbReference type="EMBL" id="CAI8040354.1"/>
    </source>
</evidence>
<feature type="binding site" evidence="9">
    <location>
        <position position="114"/>
    </location>
    <ligand>
        <name>substrate</name>
    </ligand>
</feature>
<keyword evidence="4 10" id="KW-0521">NADP</keyword>
<dbReference type="Pfam" id="PF00745">
    <property type="entry name" value="GlutR_dimer"/>
    <property type="match status" value="1"/>
</dbReference>
<evidence type="ECO:0000259" key="13">
    <source>
        <dbReference type="Pfam" id="PF00745"/>
    </source>
</evidence>
<dbReference type="GO" id="GO:0050661">
    <property type="term" value="F:NADP binding"/>
    <property type="evidence" value="ECO:0007669"/>
    <property type="project" value="InterPro"/>
</dbReference>
<accession>A0AA35T343</accession>
<dbReference type="PANTHER" id="PTHR43013:SF1">
    <property type="entry name" value="GLUTAMYL-TRNA REDUCTASE"/>
    <property type="match status" value="1"/>
</dbReference>
<evidence type="ECO:0000256" key="1">
    <source>
        <dbReference type="ARBA" id="ARBA00005059"/>
    </source>
</evidence>
<dbReference type="AlphaFoldDB" id="A0AA35T343"/>
<dbReference type="GO" id="GO:0008883">
    <property type="term" value="F:glutamyl-tRNA reductase activity"/>
    <property type="evidence" value="ECO:0007669"/>
    <property type="project" value="UniProtKB-EC"/>
</dbReference>
<dbReference type="SUPFAM" id="SSF69742">
    <property type="entry name" value="Glutamyl tRNA-reductase catalytic, N-terminal domain"/>
    <property type="match status" value="1"/>
</dbReference>
<comment type="pathway">
    <text evidence="1 12">Porphyrin-containing compound metabolism; protoporphyrin-IX biosynthesis; 5-aminolevulinate from L-glutamyl-tRNA(Glu): step 1/2.</text>
</comment>
<dbReference type="InterPro" id="IPR036453">
    <property type="entry name" value="GluRdtase_dimer_dom_sf"/>
</dbReference>
<sequence>MVIGLNHHTAPVEVRESLSWNRDQSHELLQAMSSNGVPGVPLSTCNRSEFYFLETGPDDGRILRELLVKHFGVSQEHLGKYLYEYRGFDAIQHLFRVASGLDSMILGEDQIIGQVRQAYRLASEQSAVPGLLARLFQQSSRVGRRVRRDSGIGRHPLSVSRACVDLAGLVVGDISGSCVLVVGAGEAGETAAEALSYAGARNVTVVNRTYSRAAELAGRLSGRAMAFDQLPQALAGSDIVIGCTGSPGYVLPASMISETMAARPERPLFLIDIAVPRDIDPEAGRLRNVSLCDIDDLESVSNTGRREREAVAAEALASEEAWQFEQWRRGLESLPPVIDLRRRAEDLRRAELNRTLKRLNGKLTDEERASLDAMTRAIVNKLLHSPTVYPEGPGPLPGTSGSREHLRRIHSFGRKLIPLGL</sequence>
<comment type="catalytic activity">
    <reaction evidence="7 12">
        <text>(S)-4-amino-5-oxopentanoate + tRNA(Glu) + NADP(+) = L-glutamyl-tRNA(Glu) + NADPH + H(+)</text>
        <dbReference type="Rhea" id="RHEA:12344"/>
        <dbReference type="Rhea" id="RHEA-COMP:9663"/>
        <dbReference type="Rhea" id="RHEA-COMP:9680"/>
        <dbReference type="ChEBI" id="CHEBI:15378"/>
        <dbReference type="ChEBI" id="CHEBI:57501"/>
        <dbReference type="ChEBI" id="CHEBI:57783"/>
        <dbReference type="ChEBI" id="CHEBI:58349"/>
        <dbReference type="ChEBI" id="CHEBI:78442"/>
        <dbReference type="ChEBI" id="CHEBI:78520"/>
        <dbReference type="EC" id="1.2.1.70"/>
    </reaction>
</comment>
<evidence type="ECO:0000256" key="2">
    <source>
        <dbReference type="ARBA" id="ARBA00005916"/>
    </source>
</evidence>
<proteinExistence type="inferred from homology"/>
<evidence type="ECO:0000256" key="9">
    <source>
        <dbReference type="PIRSR" id="PIRSR000445-2"/>
    </source>
</evidence>
<comment type="similarity">
    <text evidence="2 12">Belongs to the glutamyl-tRNA reductase family.</text>
</comment>
<evidence type="ECO:0000256" key="6">
    <source>
        <dbReference type="ARBA" id="ARBA00023244"/>
    </source>
</evidence>
<dbReference type="GO" id="GO:0006783">
    <property type="term" value="P:heme biosynthetic process"/>
    <property type="evidence" value="ECO:0007669"/>
    <property type="project" value="UniProtKB-ARBA"/>
</dbReference>
<dbReference type="SUPFAM" id="SSF69075">
    <property type="entry name" value="Glutamyl tRNA-reductase dimerization domain"/>
    <property type="match status" value="1"/>
</dbReference>
<dbReference type="PIRSF" id="PIRSF000445">
    <property type="entry name" value="4pyrrol_synth_GluRdtase"/>
    <property type="match status" value="1"/>
</dbReference>
<dbReference type="CDD" id="cd05213">
    <property type="entry name" value="NAD_bind_Glutamyl_tRNA_reduct"/>
    <property type="match status" value="1"/>
</dbReference>
<feature type="domain" description="Quinate/shikimate 5-dehydrogenase/glutamyl-tRNA reductase" evidence="14">
    <location>
        <begin position="166"/>
        <end position="300"/>
    </location>
</feature>
<dbReference type="Gene3D" id="3.30.460.30">
    <property type="entry name" value="Glutamyl-tRNA reductase, N-terminal domain"/>
    <property type="match status" value="1"/>
</dbReference>
<keyword evidence="6 12" id="KW-0627">Porphyrin biosynthesis</keyword>
<protein>
    <recommendedName>
        <fullName evidence="3 12">Glutamyl-tRNA reductase</fullName>
        <ecNumber evidence="3 12">1.2.1.70</ecNumber>
    </recommendedName>
</protein>
<dbReference type="FunFam" id="3.40.50.720:FF:000031">
    <property type="entry name" value="Glutamyl-tRNA reductase"/>
    <property type="match status" value="1"/>
</dbReference>
<dbReference type="InterPro" id="IPR015895">
    <property type="entry name" value="4pyrrol_synth_GluRdtase_N"/>
</dbReference>
<dbReference type="Pfam" id="PF05201">
    <property type="entry name" value="GlutR_N"/>
    <property type="match status" value="1"/>
</dbReference>
<dbReference type="InterPro" id="IPR006151">
    <property type="entry name" value="Shikm_DH/Glu-tRNA_Rdtase"/>
</dbReference>
<name>A0AA35T343_GEOBA</name>
<evidence type="ECO:0000256" key="10">
    <source>
        <dbReference type="PIRSR" id="PIRSR000445-3"/>
    </source>
</evidence>
<dbReference type="InterPro" id="IPR036343">
    <property type="entry name" value="GluRdtase_N_sf"/>
</dbReference>
<keyword evidence="5 12" id="KW-0560">Oxidoreductase</keyword>
<evidence type="ECO:0000256" key="3">
    <source>
        <dbReference type="ARBA" id="ARBA00012970"/>
    </source>
</evidence>
<evidence type="ECO:0000259" key="15">
    <source>
        <dbReference type="Pfam" id="PF05201"/>
    </source>
</evidence>
<dbReference type="Proteomes" id="UP001174909">
    <property type="component" value="Unassembled WGS sequence"/>
</dbReference>
<evidence type="ECO:0000259" key="14">
    <source>
        <dbReference type="Pfam" id="PF01488"/>
    </source>
</evidence>
<evidence type="ECO:0000256" key="5">
    <source>
        <dbReference type="ARBA" id="ARBA00023002"/>
    </source>
</evidence>
<feature type="binding site" evidence="10">
    <location>
        <begin position="183"/>
        <end position="188"/>
    </location>
    <ligand>
        <name>NADP(+)</name>
        <dbReference type="ChEBI" id="CHEBI:58349"/>
    </ligand>
</feature>
<evidence type="ECO:0000256" key="8">
    <source>
        <dbReference type="PIRSR" id="PIRSR000445-1"/>
    </source>
</evidence>
<dbReference type="HAMAP" id="MF_00087">
    <property type="entry name" value="Glu_tRNA_reductase"/>
    <property type="match status" value="1"/>
</dbReference>
<evidence type="ECO:0000256" key="12">
    <source>
        <dbReference type="RuleBase" id="RU000584"/>
    </source>
</evidence>
<feature type="domain" description="Glutamyl-tRNA reductase N-terminal" evidence="15">
    <location>
        <begin position="3"/>
        <end position="148"/>
    </location>
</feature>
<feature type="domain" description="Tetrapyrrole biosynthesis glutamyl-tRNA reductase dimerisation" evidence="13">
    <location>
        <begin position="313"/>
        <end position="388"/>
    </location>
</feature>
<feature type="active site" description="Nucleophile" evidence="8">
    <location>
        <position position="45"/>
    </location>
</feature>
<dbReference type="EMBL" id="CASHTH010003105">
    <property type="protein sequence ID" value="CAI8040354.1"/>
    <property type="molecule type" value="Genomic_DNA"/>
</dbReference>
<evidence type="ECO:0000256" key="7">
    <source>
        <dbReference type="ARBA" id="ARBA00047464"/>
    </source>
</evidence>
<organism evidence="16 17">
    <name type="scientific">Geodia barretti</name>
    <name type="common">Barrett's horny sponge</name>
    <dbReference type="NCBI Taxonomy" id="519541"/>
    <lineage>
        <taxon>Eukaryota</taxon>
        <taxon>Metazoa</taxon>
        <taxon>Porifera</taxon>
        <taxon>Demospongiae</taxon>
        <taxon>Heteroscleromorpha</taxon>
        <taxon>Tetractinellida</taxon>
        <taxon>Astrophorina</taxon>
        <taxon>Geodiidae</taxon>
        <taxon>Geodia</taxon>
    </lineage>
</organism>
<dbReference type="InterPro" id="IPR036291">
    <property type="entry name" value="NAD(P)-bd_dom_sf"/>
</dbReference>
<comment type="caution">
    <text evidence="16">The sequence shown here is derived from an EMBL/GenBank/DDBJ whole genome shotgun (WGS) entry which is preliminary data.</text>
</comment>
<dbReference type="Pfam" id="PF01488">
    <property type="entry name" value="Shikimate_DH"/>
    <property type="match status" value="1"/>
</dbReference>
<reference evidence="16" key="1">
    <citation type="submission" date="2023-03" db="EMBL/GenBank/DDBJ databases">
        <authorList>
            <person name="Steffen K."/>
            <person name="Cardenas P."/>
        </authorList>
    </citation>
    <scope>NUCLEOTIDE SEQUENCE</scope>
</reference>
<feature type="binding site" evidence="9">
    <location>
        <begin position="108"/>
        <end position="110"/>
    </location>
    <ligand>
        <name>substrate</name>
    </ligand>
</feature>
<evidence type="ECO:0000256" key="4">
    <source>
        <dbReference type="ARBA" id="ARBA00022857"/>
    </source>
</evidence>
<dbReference type="InterPro" id="IPR000343">
    <property type="entry name" value="4pyrrol_synth_GluRdtase"/>
</dbReference>
<dbReference type="PROSITE" id="PS00747">
    <property type="entry name" value="GLUTR"/>
    <property type="match status" value="1"/>
</dbReference>
<gene>
    <name evidence="16" type="ORF">GBAR_LOCUS22493</name>
</gene>
<dbReference type="PANTHER" id="PTHR43013">
    <property type="entry name" value="GLUTAMYL-TRNA REDUCTASE"/>
    <property type="match status" value="1"/>
</dbReference>
<evidence type="ECO:0000313" key="17">
    <source>
        <dbReference type="Proteomes" id="UP001174909"/>
    </source>
</evidence>
<evidence type="ECO:0000256" key="11">
    <source>
        <dbReference type="PIRSR" id="PIRSR000445-4"/>
    </source>
</evidence>